<reference evidence="2" key="4">
    <citation type="submission" date="2024-02" db="EMBL/GenBank/DDBJ databases">
        <title>Comparative genomics of Cryptococcus and Kwoniella reveals pathogenesis evolution and contrasting modes of karyotype evolution via chromosome fusion or intercentromeric recombination.</title>
        <authorList>
            <person name="Coelho M.A."/>
            <person name="David-Palma M."/>
            <person name="Shea T."/>
            <person name="Bowers K."/>
            <person name="McGinley-Smith S."/>
            <person name="Mohammad A.W."/>
            <person name="Gnirke A."/>
            <person name="Yurkov A.M."/>
            <person name="Nowrousian M."/>
            <person name="Sun S."/>
            <person name="Cuomo C.A."/>
            <person name="Heitman J."/>
        </authorList>
    </citation>
    <scope>NUCLEOTIDE SEQUENCE</scope>
    <source>
        <strain evidence="2">CBS 10118</strain>
    </source>
</reference>
<evidence type="ECO:0000313" key="2">
    <source>
        <dbReference type="EMBL" id="WVW79307.1"/>
    </source>
</evidence>
<sequence>MANPTSPTHCRGFILAHQHPSYTPTQGSSIDSYAVIPCPHDTKAPPQVSQRGKDSTGARACWRLKYCQMHWCGGCKKVNGAGRGAKVEGEGEVKQLKV</sequence>
<dbReference type="VEuPathDB" id="FungiDB:I302_04648"/>
<dbReference type="AlphaFoldDB" id="A0A1B9G7F1"/>
<evidence type="ECO:0000313" key="3">
    <source>
        <dbReference type="Proteomes" id="UP000092730"/>
    </source>
</evidence>
<accession>A0A1B9G7F1</accession>
<dbReference type="Proteomes" id="UP000092730">
    <property type="component" value="Chromosome 1"/>
</dbReference>
<name>A0A1B9G7F1_9TREE</name>
<evidence type="ECO:0000313" key="1">
    <source>
        <dbReference type="EMBL" id="OCF26957.1"/>
    </source>
</evidence>
<keyword evidence="3" id="KW-1185">Reference proteome</keyword>
<reference evidence="1" key="3">
    <citation type="submission" date="2014-01" db="EMBL/GenBank/DDBJ databases">
        <title>Evolution of pathogenesis and genome organization in the Tremellales.</title>
        <authorList>
            <person name="Cuomo C."/>
            <person name="Litvintseva A."/>
            <person name="Heitman J."/>
            <person name="Chen Y."/>
            <person name="Sun S."/>
            <person name="Springer D."/>
            <person name="Dromer F."/>
            <person name="Young S."/>
            <person name="Zeng Q."/>
            <person name="Chapman S."/>
            <person name="Gujja S."/>
            <person name="Saif S."/>
            <person name="Birren B."/>
        </authorList>
    </citation>
    <scope>NUCLEOTIDE SEQUENCE</scope>
    <source>
        <strain evidence="1">CBS 10118</strain>
    </source>
</reference>
<dbReference type="EMBL" id="KI894020">
    <property type="protein sequence ID" value="OCF26957.1"/>
    <property type="molecule type" value="Genomic_DNA"/>
</dbReference>
<protein>
    <submittedName>
        <fullName evidence="1">Uncharacterized protein</fullName>
    </submittedName>
</protein>
<organism evidence="1">
    <name type="scientific">Kwoniella bestiolae CBS 10118</name>
    <dbReference type="NCBI Taxonomy" id="1296100"/>
    <lineage>
        <taxon>Eukaryota</taxon>
        <taxon>Fungi</taxon>
        <taxon>Dikarya</taxon>
        <taxon>Basidiomycota</taxon>
        <taxon>Agaricomycotina</taxon>
        <taxon>Tremellomycetes</taxon>
        <taxon>Tremellales</taxon>
        <taxon>Cryptococcaceae</taxon>
        <taxon>Kwoniella</taxon>
    </lineage>
</organism>
<dbReference type="RefSeq" id="XP_019048027.1">
    <property type="nucleotide sequence ID" value="XM_019191279.1"/>
</dbReference>
<proteinExistence type="predicted"/>
<gene>
    <name evidence="1" type="ORF">I302_04648</name>
    <name evidence="2" type="ORF">I302_101274</name>
</gene>
<dbReference type="EMBL" id="CP144541">
    <property type="protein sequence ID" value="WVW79307.1"/>
    <property type="molecule type" value="Genomic_DNA"/>
</dbReference>
<dbReference type="GeneID" id="30209047"/>
<reference evidence="2" key="2">
    <citation type="submission" date="2013-07" db="EMBL/GenBank/DDBJ databases">
        <authorList>
            <consortium name="The Broad Institute Genome Sequencing Platform"/>
            <person name="Cuomo C."/>
            <person name="Litvintseva A."/>
            <person name="Chen Y."/>
            <person name="Heitman J."/>
            <person name="Sun S."/>
            <person name="Springer D."/>
            <person name="Dromer F."/>
            <person name="Young S.K."/>
            <person name="Zeng Q."/>
            <person name="Gargeya S."/>
            <person name="Fitzgerald M."/>
            <person name="Abouelleil A."/>
            <person name="Alvarado L."/>
            <person name="Berlin A.M."/>
            <person name="Chapman S.B."/>
            <person name="Dewar J."/>
            <person name="Goldberg J."/>
            <person name="Griggs A."/>
            <person name="Gujja S."/>
            <person name="Hansen M."/>
            <person name="Howarth C."/>
            <person name="Imamovic A."/>
            <person name="Larimer J."/>
            <person name="McCowan C."/>
            <person name="Murphy C."/>
            <person name="Pearson M."/>
            <person name="Priest M."/>
            <person name="Roberts A."/>
            <person name="Saif S."/>
            <person name="Shea T."/>
            <person name="Sykes S."/>
            <person name="Wortman J."/>
            <person name="Nusbaum C."/>
            <person name="Birren B."/>
        </authorList>
    </citation>
    <scope>NUCLEOTIDE SEQUENCE</scope>
    <source>
        <strain evidence="2">CBS 10118</strain>
    </source>
</reference>
<reference evidence="1" key="1">
    <citation type="submission" date="2013-07" db="EMBL/GenBank/DDBJ databases">
        <title>The Genome Sequence of Cryptococcus bestiolae CBS10118.</title>
        <authorList>
            <consortium name="The Broad Institute Genome Sequencing Platform"/>
            <person name="Cuomo C."/>
            <person name="Litvintseva A."/>
            <person name="Chen Y."/>
            <person name="Heitman J."/>
            <person name="Sun S."/>
            <person name="Springer D."/>
            <person name="Dromer F."/>
            <person name="Young S.K."/>
            <person name="Zeng Q."/>
            <person name="Gargeya S."/>
            <person name="Fitzgerald M."/>
            <person name="Abouelleil A."/>
            <person name="Alvarado L."/>
            <person name="Berlin A.M."/>
            <person name="Chapman S.B."/>
            <person name="Dewar J."/>
            <person name="Goldberg J."/>
            <person name="Griggs A."/>
            <person name="Gujja S."/>
            <person name="Hansen M."/>
            <person name="Howarth C."/>
            <person name="Imamovic A."/>
            <person name="Larimer J."/>
            <person name="McCowan C."/>
            <person name="Murphy C."/>
            <person name="Pearson M."/>
            <person name="Priest M."/>
            <person name="Roberts A."/>
            <person name="Saif S."/>
            <person name="Shea T."/>
            <person name="Sykes S."/>
            <person name="Wortman J."/>
            <person name="Nusbaum C."/>
            <person name="Birren B."/>
        </authorList>
    </citation>
    <scope>NUCLEOTIDE SEQUENCE [LARGE SCALE GENOMIC DNA]</scope>
    <source>
        <strain evidence="1">CBS 10118</strain>
    </source>
</reference>
<dbReference type="KEGG" id="kbi:30209047"/>
<dbReference type="OrthoDB" id="2562366at2759"/>